<dbReference type="RefSeq" id="WP_099479773.1">
    <property type="nucleotide sequence ID" value="NZ_CP016809.1"/>
</dbReference>
<dbReference type="AlphaFoldDB" id="A0A1B2E7H9"/>
<reference evidence="3" key="1">
    <citation type="submission" date="2016-08" db="EMBL/GenBank/DDBJ databases">
        <title>Complete Genome Seqeunce of Paenibacillus sp. nov. IHBB 9852 from high altitute lake of Indian trans-Himalayas.</title>
        <authorList>
            <person name="Kiran S."/>
            <person name="Swarnkar M.K."/>
            <person name="Rana A."/>
            <person name="Tewari R."/>
            <person name="Gulati A."/>
        </authorList>
    </citation>
    <scope>NUCLEOTIDE SEQUENCE [LARGE SCALE GENOMIC DNA]</scope>
    <source>
        <strain evidence="3">IHBB 9852</strain>
    </source>
</reference>
<sequence length="581" mass="64710">MAGHFTPAGNETEGPVAPQDPAVKRRGLYILYETIIEATTRPDGKYTQEIYLDGSQLVDKARFTGGVTDEGILELLKSSRGLRRLVDCIGISVHAHERDVSSVLFTFWKWGNANPPYGAGSRQSITCPANGTETLLALNEDEDRYPDDDVPGKFVFEFERGGVLATVSIVFYLRDGYQVPEAEVDPPVDVESQAYQDMIKKSLINPGHNKRLKAAIEKAKRGEPVTIAYIGGSITQGAGAVPIHSQCYAYQSYDLFKRRFAPAGDSPIRLVKAGVGGTPSELGIVRYDRDVLREGEVRPDIVIVEFAVNDAGDETKGNCYESLVLKALCADHKPAVILLFSVFVNDWNLQDRLAPVGWHYNLPMVSVKDAVTEQFRWTKEQGNVIKKRQFFYDIYHPTNAGHRVMADCLDWLFEVTDRSSLDEEDLTGEQPPLIGNDFSGTQLLDRRNGDLIARIDPGGFSDTDTDLQMAELDDHAYGTPQFPHNWMHTADSGEHSFKMTIRSKRLILVYKDSGSRAFGTAKIWVDGKLKKTADPHEVNWTHCSAVILYNESKSGEHAVEIQMAEGHEDKRFTILGFGYVP</sequence>
<feature type="domain" description="SGNH hydrolase-type esterase" evidence="2">
    <location>
        <begin position="230"/>
        <end position="404"/>
    </location>
</feature>
<evidence type="ECO:0000256" key="1">
    <source>
        <dbReference type="SAM" id="MobiDB-lite"/>
    </source>
</evidence>
<organism evidence="3">
    <name type="scientific">Paenibacillus ihbetae</name>
    <dbReference type="NCBI Taxonomy" id="1870820"/>
    <lineage>
        <taxon>Bacteria</taxon>
        <taxon>Bacillati</taxon>
        <taxon>Bacillota</taxon>
        <taxon>Bacilli</taxon>
        <taxon>Bacillales</taxon>
        <taxon>Paenibacillaceae</taxon>
        <taxon>Paenibacillus</taxon>
    </lineage>
</organism>
<accession>A0A1B2E7H9</accession>
<dbReference type="SUPFAM" id="SSF52266">
    <property type="entry name" value="SGNH hydrolase"/>
    <property type="match status" value="1"/>
</dbReference>
<feature type="region of interest" description="Disordered" evidence="1">
    <location>
        <begin position="1"/>
        <end position="20"/>
    </location>
</feature>
<dbReference type="PANTHER" id="PTHR34407">
    <property type="entry name" value="EXPRESSED PROTEIN"/>
    <property type="match status" value="1"/>
</dbReference>
<dbReference type="PANTHER" id="PTHR34407:SF1">
    <property type="entry name" value="SGNH HYDROLASE-TYPE ESTERASE DOMAIN-CONTAINING PROTEIN"/>
    <property type="match status" value="1"/>
</dbReference>
<proteinExistence type="predicted"/>
<gene>
    <name evidence="3" type="ORF">BBD41_26935</name>
</gene>
<dbReference type="Pfam" id="PF13472">
    <property type="entry name" value="Lipase_GDSL_2"/>
    <property type="match status" value="1"/>
</dbReference>
<protein>
    <submittedName>
        <fullName evidence="3">Acyl-CoA thioesterase</fullName>
    </submittedName>
</protein>
<dbReference type="InterPro" id="IPR036514">
    <property type="entry name" value="SGNH_hydro_sf"/>
</dbReference>
<evidence type="ECO:0000313" key="3">
    <source>
        <dbReference type="EMBL" id="ANY75918.1"/>
    </source>
</evidence>
<dbReference type="Gene3D" id="3.40.50.1110">
    <property type="entry name" value="SGNH hydrolase"/>
    <property type="match status" value="1"/>
</dbReference>
<evidence type="ECO:0000259" key="2">
    <source>
        <dbReference type="Pfam" id="PF13472"/>
    </source>
</evidence>
<dbReference type="CDD" id="cd00229">
    <property type="entry name" value="SGNH_hydrolase"/>
    <property type="match status" value="1"/>
</dbReference>
<name>A0A1B2E7H9_9BACL</name>
<dbReference type="KEGG" id="pib:BBD41_26935"/>
<dbReference type="InterPro" id="IPR013830">
    <property type="entry name" value="SGNH_hydro"/>
</dbReference>
<dbReference type="EMBL" id="CP016809">
    <property type="protein sequence ID" value="ANY75918.1"/>
    <property type="molecule type" value="Genomic_DNA"/>
</dbReference>